<proteinExistence type="predicted"/>
<protein>
    <submittedName>
        <fullName evidence="2">Polysaccharide deacetylase</fullName>
    </submittedName>
</protein>
<dbReference type="Pfam" id="PF22790">
    <property type="entry name" value="YkoP"/>
    <property type="match status" value="1"/>
</dbReference>
<dbReference type="EMBL" id="JACXIY010000016">
    <property type="protein sequence ID" value="MBD2869873.1"/>
    <property type="molecule type" value="Genomic_DNA"/>
</dbReference>
<keyword evidence="3" id="KW-1185">Reference proteome</keyword>
<sequence>MKKLGKAALRSVWMAWERGFGWISRVRSIHTTRFGICTVFIKRHAGPSIICEDATMIRKGDWVGELHLHNASVLELLQTGGADRTALKTARLARQSLEEISEAFERLPEFKQVKALIGVTLLHRGLTHGLGFEQHKMRSRGLEWLTTKYLRLLLTVLHPEGSRRMGKRAEKLVPMMLIHTRDSLTKRFSLNRNAGIPSDASAAAASYH</sequence>
<gene>
    <name evidence="2" type="ORF">IDH41_14880</name>
</gene>
<feature type="domain" description="YkoP-like" evidence="1">
    <location>
        <begin position="7"/>
        <end position="187"/>
    </location>
</feature>
<organism evidence="2 3">
    <name type="scientific">Paenibacillus arenilitoris</name>
    <dbReference type="NCBI Taxonomy" id="2772299"/>
    <lineage>
        <taxon>Bacteria</taxon>
        <taxon>Bacillati</taxon>
        <taxon>Bacillota</taxon>
        <taxon>Bacilli</taxon>
        <taxon>Bacillales</taxon>
        <taxon>Paenibacillaceae</taxon>
        <taxon>Paenibacillus</taxon>
    </lineage>
</organism>
<evidence type="ECO:0000313" key="3">
    <source>
        <dbReference type="Proteomes" id="UP000632125"/>
    </source>
</evidence>
<dbReference type="Proteomes" id="UP000632125">
    <property type="component" value="Unassembled WGS sequence"/>
</dbReference>
<dbReference type="InterPro" id="IPR054467">
    <property type="entry name" value="YkoP-like_dom"/>
</dbReference>
<evidence type="ECO:0000259" key="1">
    <source>
        <dbReference type="Pfam" id="PF22790"/>
    </source>
</evidence>
<reference evidence="2" key="1">
    <citation type="submission" date="2020-09" db="EMBL/GenBank/DDBJ databases">
        <title>A novel bacterium of genus Paenibacillus, isolated from South China Sea.</title>
        <authorList>
            <person name="Huang H."/>
            <person name="Mo K."/>
            <person name="Hu Y."/>
        </authorList>
    </citation>
    <scope>NUCLEOTIDE SEQUENCE</scope>
    <source>
        <strain evidence="2">IB182493</strain>
    </source>
</reference>
<evidence type="ECO:0000313" key="2">
    <source>
        <dbReference type="EMBL" id="MBD2869873.1"/>
    </source>
</evidence>
<comment type="caution">
    <text evidence="2">The sequence shown here is derived from an EMBL/GenBank/DDBJ whole genome shotgun (WGS) entry which is preliminary data.</text>
</comment>
<name>A0A927CNK8_9BACL</name>
<accession>A0A927CNK8</accession>
<dbReference type="RefSeq" id="WP_190862314.1">
    <property type="nucleotide sequence ID" value="NZ_JACXIY010000016.1"/>
</dbReference>
<dbReference type="AlphaFoldDB" id="A0A927CNK8"/>